<accession>A0AAD6Y7Q3</accession>
<protein>
    <submittedName>
        <fullName evidence="2">Uncharacterized protein</fullName>
    </submittedName>
</protein>
<keyword evidence="3" id="KW-1185">Reference proteome</keyword>
<dbReference type="AlphaFoldDB" id="A0AAD6Y7Q3"/>
<dbReference type="EMBL" id="JARJCW010000093">
    <property type="protein sequence ID" value="KAJ7195083.1"/>
    <property type="molecule type" value="Genomic_DNA"/>
</dbReference>
<feature type="compositionally biased region" description="Basic and acidic residues" evidence="1">
    <location>
        <begin position="76"/>
        <end position="86"/>
    </location>
</feature>
<organism evidence="2 3">
    <name type="scientific">Mycena pura</name>
    <dbReference type="NCBI Taxonomy" id="153505"/>
    <lineage>
        <taxon>Eukaryota</taxon>
        <taxon>Fungi</taxon>
        <taxon>Dikarya</taxon>
        <taxon>Basidiomycota</taxon>
        <taxon>Agaricomycotina</taxon>
        <taxon>Agaricomycetes</taxon>
        <taxon>Agaricomycetidae</taxon>
        <taxon>Agaricales</taxon>
        <taxon>Marasmiineae</taxon>
        <taxon>Mycenaceae</taxon>
        <taxon>Mycena</taxon>
    </lineage>
</organism>
<gene>
    <name evidence="2" type="ORF">GGX14DRAFT_324471</name>
</gene>
<evidence type="ECO:0000256" key="1">
    <source>
        <dbReference type="SAM" id="MobiDB-lite"/>
    </source>
</evidence>
<dbReference type="InterPro" id="IPR041078">
    <property type="entry name" value="Plavaka"/>
</dbReference>
<feature type="region of interest" description="Disordered" evidence="1">
    <location>
        <begin position="67"/>
        <end position="86"/>
    </location>
</feature>
<evidence type="ECO:0000313" key="3">
    <source>
        <dbReference type="Proteomes" id="UP001219525"/>
    </source>
</evidence>
<name>A0AAD6Y7Q3_9AGAR</name>
<reference evidence="2" key="1">
    <citation type="submission" date="2023-03" db="EMBL/GenBank/DDBJ databases">
        <title>Massive genome expansion in bonnet fungi (Mycena s.s.) driven by repeated elements and novel gene families across ecological guilds.</title>
        <authorList>
            <consortium name="Lawrence Berkeley National Laboratory"/>
            <person name="Harder C.B."/>
            <person name="Miyauchi S."/>
            <person name="Viragh M."/>
            <person name="Kuo A."/>
            <person name="Thoen E."/>
            <person name="Andreopoulos B."/>
            <person name="Lu D."/>
            <person name="Skrede I."/>
            <person name="Drula E."/>
            <person name="Henrissat B."/>
            <person name="Morin E."/>
            <person name="Kohler A."/>
            <person name="Barry K."/>
            <person name="LaButti K."/>
            <person name="Morin E."/>
            <person name="Salamov A."/>
            <person name="Lipzen A."/>
            <person name="Mereny Z."/>
            <person name="Hegedus B."/>
            <person name="Baldrian P."/>
            <person name="Stursova M."/>
            <person name="Weitz H."/>
            <person name="Taylor A."/>
            <person name="Grigoriev I.V."/>
            <person name="Nagy L.G."/>
            <person name="Martin F."/>
            <person name="Kauserud H."/>
        </authorList>
    </citation>
    <scope>NUCLEOTIDE SEQUENCE</scope>
    <source>
        <strain evidence="2">9144</strain>
    </source>
</reference>
<feature type="non-terminal residue" evidence="2">
    <location>
        <position position="1"/>
    </location>
</feature>
<dbReference type="Pfam" id="PF18759">
    <property type="entry name" value="Plavaka"/>
    <property type="match status" value="1"/>
</dbReference>
<evidence type="ECO:0000313" key="2">
    <source>
        <dbReference type="EMBL" id="KAJ7195083.1"/>
    </source>
</evidence>
<proteinExistence type="predicted"/>
<sequence>ADIHEMLLPDLLHQFAKRTFEDHLVTRIGEYLRVAHTTAEADAIMDEIDCRIAAVLAIPCLQKFKQGRRSKQRTGNHHDSKALMKV</sequence>
<comment type="caution">
    <text evidence="2">The sequence shown here is derived from an EMBL/GenBank/DDBJ whole genome shotgun (WGS) entry which is preliminary data.</text>
</comment>
<dbReference type="Proteomes" id="UP001219525">
    <property type="component" value="Unassembled WGS sequence"/>
</dbReference>
<feature type="non-terminal residue" evidence="2">
    <location>
        <position position="86"/>
    </location>
</feature>